<reference evidence="1 2" key="1">
    <citation type="submission" date="2021-10" db="EMBL/GenBank/DDBJ databases">
        <title>Collection of gut derived symbiotic bacterial strains cultured from healthy donors.</title>
        <authorList>
            <person name="Lin H."/>
            <person name="Littmann E."/>
            <person name="Kohout C."/>
            <person name="Pamer E.G."/>
        </authorList>
    </citation>
    <scope>NUCLEOTIDE SEQUENCE [LARGE SCALE GENOMIC DNA]</scope>
    <source>
        <strain evidence="1 2">DFI.1.165</strain>
    </source>
</reference>
<dbReference type="EMBL" id="JAJCIS010000033">
    <property type="protein sequence ID" value="MCB7389573.1"/>
    <property type="molecule type" value="Genomic_DNA"/>
</dbReference>
<accession>A0ABS8DM86</accession>
<dbReference type="RefSeq" id="WP_066735872.1">
    <property type="nucleotide sequence ID" value="NZ_JAJCIQ010000031.1"/>
</dbReference>
<comment type="caution">
    <text evidence="1">The sequence shown here is derived from an EMBL/GenBank/DDBJ whole genome shotgun (WGS) entry which is preliminary data.</text>
</comment>
<evidence type="ECO:0000313" key="1">
    <source>
        <dbReference type="EMBL" id="MCB7389573.1"/>
    </source>
</evidence>
<gene>
    <name evidence="1" type="ORF">LIZ65_20030</name>
</gene>
<proteinExistence type="predicted"/>
<keyword evidence="2" id="KW-1185">Reference proteome</keyword>
<dbReference type="Proteomes" id="UP001299546">
    <property type="component" value="Unassembled WGS sequence"/>
</dbReference>
<name>A0ABS8DM86_9FIRM</name>
<evidence type="ECO:0000313" key="2">
    <source>
        <dbReference type="Proteomes" id="UP001299546"/>
    </source>
</evidence>
<protein>
    <submittedName>
        <fullName evidence="1">Uncharacterized protein</fullName>
    </submittedName>
</protein>
<sequence length="120" mass="14120">MAGKNHGYCIIKGRVENLAEIQEMIDSGRKGDIIRTMMHKYGLKPIDAYMFAELVFEKGIPANYDAILEQRDFEVSQRKSCLVHCPRCGSINVEEMVYAPLPYIRREYWYCNRCHYEFDK</sequence>
<organism evidence="1 2">
    <name type="scientific">Bariatricus massiliensis</name>
    <dbReference type="NCBI Taxonomy" id="1745713"/>
    <lineage>
        <taxon>Bacteria</taxon>
        <taxon>Bacillati</taxon>
        <taxon>Bacillota</taxon>
        <taxon>Clostridia</taxon>
        <taxon>Lachnospirales</taxon>
        <taxon>Lachnospiraceae</taxon>
        <taxon>Bariatricus</taxon>
    </lineage>
</organism>